<keyword evidence="1" id="KW-0805">Transcription regulation</keyword>
<reference evidence="5 6" key="1">
    <citation type="submission" date="2020-04" db="EMBL/GenBank/DDBJ databases">
        <title>MicrobeNet Type strains.</title>
        <authorList>
            <person name="Nicholson A.C."/>
        </authorList>
    </citation>
    <scope>NUCLEOTIDE SEQUENCE [LARGE SCALE GENOMIC DNA]</scope>
    <source>
        <strain evidence="5 6">ATCC BAA-787</strain>
    </source>
</reference>
<gene>
    <name evidence="5" type="ORF">HGA02_02890</name>
</gene>
<evidence type="ECO:0000256" key="2">
    <source>
        <dbReference type="ARBA" id="ARBA00023125"/>
    </source>
</evidence>
<dbReference type="SUPFAM" id="SSF47413">
    <property type="entry name" value="lambda repressor-like DNA-binding domains"/>
    <property type="match status" value="1"/>
</dbReference>
<dbReference type="RefSeq" id="WP_168677391.1">
    <property type="nucleotide sequence ID" value="NZ_JAAXOY010000032.1"/>
</dbReference>
<evidence type="ECO:0000313" key="5">
    <source>
        <dbReference type="EMBL" id="NKY38500.1"/>
    </source>
</evidence>
<dbReference type="Pfam" id="PF13377">
    <property type="entry name" value="Peripla_BP_3"/>
    <property type="match status" value="1"/>
</dbReference>
<dbReference type="Gene3D" id="1.10.260.40">
    <property type="entry name" value="lambda repressor-like DNA-binding domains"/>
    <property type="match status" value="1"/>
</dbReference>
<dbReference type="SMART" id="SM00354">
    <property type="entry name" value="HTH_LACI"/>
    <property type="match status" value="1"/>
</dbReference>
<accession>A0ABX1JW26</accession>
<evidence type="ECO:0000313" key="6">
    <source>
        <dbReference type="Proteomes" id="UP000777774"/>
    </source>
</evidence>
<dbReference type="CDD" id="cd06296">
    <property type="entry name" value="PBP1_CatR-like"/>
    <property type="match status" value="1"/>
</dbReference>
<sequence>MTSTDAAEPAEGVDAPASPAGGTATIALIAAEAGVSVPTVSKVLNGRTDVAAVTRARVEEVIDRYQYRRRRGRTSTGPGLIDLVFHELDSAWATQIIKGVEEVAGPARVGVVLSELGGAHRPRQEWLDDVLARRPRGVILVLSDLDPAQRRQLETRSIPFVVVDTAGEQPPGVPVVGSANWAGGLAATRHLLGLGHRRVAVISGPVDVLCSRARIDGYRSALDEAGIATDPGLIRYGDFFVNGGYRHGLELLSRPDRPTAIFAGSDFQALGVMRAARELGLRVPEDVSIVGFDDLPVTEWLGPALTTVHQPLHEMAATATRLVLALARGETPTNQRIDLATELVVRESTAPPLVTV</sequence>
<dbReference type="CDD" id="cd01392">
    <property type="entry name" value="HTH_LacI"/>
    <property type="match status" value="1"/>
</dbReference>
<dbReference type="PANTHER" id="PTHR30146">
    <property type="entry name" value="LACI-RELATED TRANSCRIPTIONAL REPRESSOR"/>
    <property type="match status" value="1"/>
</dbReference>
<dbReference type="PANTHER" id="PTHR30146:SF153">
    <property type="entry name" value="LACTOSE OPERON REPRESSOR"/>
    <property type="match status" value="1"/>
</dbReference>
<dbReference type="InterPro" id="IPR046335">
    <property type="entry name" value="LacI/GalR-like_sensor"/>
</dbReference>
<proteinExistence type="predicted"/>
<dbReference type="Proteomes" id="UP000777774">
    <property type="component" value="Unassembled WGS sequence"/>
</dbReference>
<evidence type="ECO:0000256" key="3">
    <source>
        <dbReference type="ARBA" id="ARBA00023163"/>
    </source>
</evidence>
<comment type="caution">
    <text evidence="5">The sequence shown here is derived from an EMBL/GenBank/DDBJ whole genome shotgun (WGS) entry which is preliminary data.</text>
</comment>
<evidence type="ECO:0000256" key="1">
    <source>
        <dbReference type="ARBA" id="ARBA00023015"/>
    </source>
</evidence>
<dbReference type="InterPro" id="IPR000843">
    <property type="entry name" value="HTH_LacI"/>
</dbReference>
<feature type="domain" description="HTH lacI-type" evidence="4">
    <location>
        <begin position="24"/>
        <end position="77"/>
    </location>
</feature>
<keyword evidence="6" id="KW-1185">Reference proteome</keyword>
<protein>
    <submittedName>
        <fullName evidence="5">LacI family transcriptional regulator</fullName>
    </submittedName>
</protein>
<organism evidence="5 6">
    <name type="scientific">Cellulomonas septica</name>
    <dbReference type="NCBI Taxonomy" id="285080"/>
    <lineage>
        <taxon>Bacteria</taxon>
        <taxon>Bacillati</taxon>
        <taxon>Actinomycetota</taxon>
        <taxon>Actinomycetes</taxon>
        <taxon>Micrococcales</taxon>
        <taxon>Cellulomonadaceae</taxon>
        <taxon>Cellulomonas</taxon>
    </lineage>
</organism>
<name>A0ABX1JW26_9CELL</name>
<dbReference type="InterPro" id="IPR010982">
    <property type="entry name" value="Lambda_DNA-bd_dom_sf"/>
</dbReference>
<dbReference type="Pfam" id="PF00356">
    <property type="entry name" value="LacI"/>
    <property type="match status" value="1"/>
</dbReference>
<dbReference type="EMBL" id="JAAXOY010000032">
    <property type="protein sequence ID" value="NKY38500.1"/>
    <property type="molecule type" value="Genomic_DNA"/>
</dbReference>
<dbReference type="PROSITE" id="PS50932">
    <property type="entry name" value="HTH_LACI_2"/>
    <property type="match status" value="1"/>
</dbReference>
<evidence type="ECO:0000259" key="4">
    <source>
        <dbReference type="PROSITE" id="PS50932"/>
    </source>
</evidence>
<keyword evidence="3" id="KW-0804">Transcription</keyword>
<keyword evidence="2" id="KW-0238">DNA-binding</keyword>
<dbReference type="SUPFAM" id="SSF53822">
    <property type="entry name" value="Periplasmic binding protein-like I"/>
    <property type="match status" value="1"/>
</dbReference>
<dbReference type="Gene3D" id="3.40.50.2300">
    <property type="match status" value="2"/>
</dbReference>
<dbReference type="InterPro" id="IPR028082">
    <property type="entry name" value="Peripla_BP_I"/>
</dbReference>